<dbReference type="InterPro" id="IPR029063">
    <property type="entry name" value="SAM-dependent_MTases_sf"/>
</dbReference>
<keyword evidence="3" id="KW-0489">Methyltransferase</keyword>
<dbReference type="KEGG" id="nmg:Nmag_0382"/>
<dbReference type="PaxDb" id="547559-Nmag_0382"/>
<dbReference type="Proteomes" id="UP000001879">
    <property type="component" value="Chromosome"/>
</dbReference>
<dbReference type="RefSeq" id="WP_012996351.1">
    <property type="nucleotide sequence ID" value="NC_013922.1"/>
</dbReference>
<protein>
    <submittedName>
        <fullName evidence="3">Adenine-specific DNA modification methylase</fullName>
    </submittedName>
</protein>
<dbReference type="InterPro" id="IPR002052">
    <property type="entry name" value="DNA_methylase_N6_adenine_CS"/>
</dbReference>
<dbReference type="STRING" id="547559.Nmag_0382"/>
<dbReference type="EMBL" id="CP001932">
    <property type="protein sequence ID" value="ADD03972.1"/>
    <property type="molecule type" value="Genomic_DNA"/>
</dbReference>
<dbReference type="GO" id="GO:0008168">
    <property type="term" value="F:methyltransferase activity"/>
    <property type="evidence" value="ECO:0007669"/>
    <property type="project" value="UniProtKB-KW"/>
</dbReference>
<dbReference type="Gene3D" id="3.40.50.150">
    <property type="entry name" value="Vaccinia Virus protein VP39"/>
    <property type="match status" value="2"/>
</dbReference>
<dbReference type="HOGENOM" id="CLU_007795_1_0_2"/>
<evidence type="ECO:0000313" key="4">
    <source>
        <dbReference type="Proteomes" id="UP000001879"/>
    </source>
</evidence>
<dbReference type="OrthoDB" id="93530at2157"/>
<dbReference type="GO" id="GO:0003676">
    <property type="term" value="F:nucleic acid binding"/>
    <property type="evidence" value="ECO:0007669"/>
    <property type="project" value="InterPro"/>
</dbReference>
<dbReference type="PROSITE" id="PS00092">
    <property type="entry name" value="N6_MTASE"/>
    <property type="match status" value="1"/>
</dbReference>
<dbReference type="GeneID" id="8823203"/>
<dbReference type="GO" id="GO:0032259">
    <property type="term" value="P:methylation"/>
    <property type="evidence" value="ECO:0007669"/>
    <property type="project" value="UniProtKB-KW"/>
</dbReference>
<feature type="domain" description="DUF1156" evidence="2">
    <location>
        <begin position="23"/>
        <end position="77"/>
    </location>
</feature>
<dbReference type="eggNOG" id="arCOG00889">
    <property type="taxonomic scope" value="Archaea"/>
</dbReference>
<evidence type="ECO:0000256" key="1">
    <source>
        <dbReference type="SAM" id="MobiDB-lite"/>
    </source>
</evidence>
<keyword evidence="4" id="KW-1185">Reference proteome</keyword>
<name>D3SXT2_NATMM</name>
<reference evidence="3 4" key="2">
    <citation type="journal article" date="2012" name="BMC Genomics">
        <title>A comparative genomics perspective on the genetic content of the alkaliphilic haloarchaeon Natrialba magadii ATCC 43099T.</title>
        <authorList>
            <person name="Siddaramappa S."/>
            <person name="Challacombe J.F."/>
            <person name="Decastro R.E."/>
            <person name="Pfeiffer F."/>
            <person name="Sastre D.E."/>
            <person name="Gimenez M.I."/>
            <person name="Paggi R.A."/>
            <person name="Detter J.C."/>
            <person name="Davenport K.W."/>
            <person name="Goodwin L.A."/>
            <person name="Kyrpides N."/>
            <person name="Tapia R."/>
            <person name="Pitluck S."/>
            <person name="Lucas S."/>
            <person name="Woyke T."/>
            <person name="Maupin-Furlow J.A."/>
        </authorList>
    </citation>
    <scope>NUCLEOTIDE SEQUENCE [LARGE SCALE GENOMIC DNA]</scope>
    <source>
        <strain evidence="4">ATCC 43099 / DSM 3394 / CCM 3739 / CIP 104546 / IAM 13178 / JCM 8861 / NBRC 102185 / NCIMB 2190 / MS3</strain>
    </source>
</reference>
<keyword evidence="3" id="KW-0808">Transferase</keyword>
<reference evidence="4" key="1">
    <citation type="submission" date="2010-02" db="EMBL/GenBank/DDBJ databases">
        <title>Complete sequence of chromosome of Natrialba magadii ATCC 43099.</title>
        <authorList>
            <consortium name="US DOE Joint Genome Institute"/>
            <person name="Lucas S."/>
            <person name="Copeland A."/>
            <person name="Lapidus A."/>
            <person name="Cheng J.-F."/>
            <person name="Bruce D."/>
            <person name="Goodwin L."/>
            <person name="Pitluck S."/>
            <person name="Davenport K."/>
            <person name="Saunders E."/>
            <person name="Detter J.C."/>
            <person name="Han C."/>
            <person name="Tapia R."/>
            <person name="Land M."/>
            <person name="Hauser L."/>
            <person name="Kyrpides N."/>
            <person name="Mikhailova N."/>
            <person name="De Castro R.E."/>
            <person name="Maupin-Furlow J.A."/>
            <person name="Woyke T."/>
        </authorList>
    </citation>
    <scope>NUCLEOTIDE SEQUENCE [LARGE SCALE GENOMIC DNA]</scope>
    <source>
        <strain evidence="4">ATCC 43099 / DSM 3394 / CCM 3739 / CIP 104546 / IAM 13178 / JCM 8861 / NBRC 102185 / NCIMB 2190 / MS3</strain>
    </source>
</reference>
<organism evidence="3 4">
    <name type="scientific">Natrialba magadii (strain ATCC 43099 / DSM 3394 / CCM 3739 / CIP 104546 / IAM 13178 / JCM 8861 / NBRC 102185 / NCIMB 2190 / MS3)</name>
    <name type="common">Natronobacterium magadii</name>
    <dbReference type="NCBI Taxonomy" id="547559"/>
    <lineage>
        <taxon>Archaea</taxon>
        <taxon>Methanobacteriati</taxon>
        <taxon>Methanobacteriota</taxon>
        <taxon>Stenosarchaea group</taxon>
        <taxon>Halobacteria</taxon>
        <taxon>Halobacteriales</taxon>
        <taxon>Natrialbaceae</taxon>
        <taxon>Natrialba</taxon>
    </lineage>
</organism>
<feature type="region of interest" description="Disordered" evidence="1">
    <location>
        <begin position="1"/>
        <end position="20"/>
    </location>
</feature>
<dbReference type="Pfam" id="PF06634">
    <property type="entry name" value="DUF1156"/>
    <property type="match status" value="1"/>
</dbReference>
<evidence type="ECO:0000313" key="3">
    <source>
        <dbReference type="EMBL" id="ADD03972.1"/>
    </source>
</evidence>
<dbReference type="AlphaFoldDB" id="D3SXT2"/>
<sequence length="894" mass="102528">MSQETDRSADREERNELPIERGYPIEQVNEIVDRENRAKRYYRPLSTLHKWWARRLGSVFRTICLYTLLDDPKEVSVIESGNNETLGDFGGGHSEVQQLLEQVDLADPESLWELYPKDVRVDDKKVLDPFMGGGTSLMEASRFGASVVGNDLNPVAWFVTKKELEAGQTDPDTLESAFDEVEERVADSIGEHYSTSCPTCEKDADVMYYLWVNELDCTSCSETVSLFKDYRVAKGRYDDKDKYNILCPDCESIFLVDEWRESCTCPACQNEFTPSQGTADGADYSCHDCGQRYPVMDAVNEQDGLKPRLYAIEYYCPHCDDRGLDRSEVKGYKVPDDRDIERHREAVEEWENSPELRSYVPSLEIPLGIKTDSAAFDESVGGGHNLLRYGYTQWTDLFSERQLLCLSKLLKAIDEVEDNNAREYLLTAFSDSLMFNNMFTIYNLQGHKIEGVFRGNYFKPSKEFVENNPWGTKYGRGTFIKSWDKIKAGVDWAKAPVERHIIDGSTEKTEPFGQPVGEEFELLCGDVRDLEFQDEFDAVLTDPPYYNNVIYSELSNFFYVWLRLLLSEEYEQFEPESTPRADSIVTNPAEGKTEEDFEKELRESFSVVHSALKSDGVLAFTYHHSNVESWGELLEALCDVGFEVTATYPVTADTNRATYKLTEGDAVSFDIIIVARPASERKPISWNSLRRQIYRTAQQTRQRLEENRNISRGDIGVIEMGECFHEYSKHHGKVMRAGEEMSAKEVVEEIYGVIQQGSEIGEIDVFFDLLETDEPTYDDLNKLTRGTNANPEQMEDMHLYRRDDGEFLLGTWDDEKRMAYIQERVNGDGDNGLNALEKAQFLRYRYEKGKSTQNYLEKWDIDDELRELCEGLADATGDDTYRRILGADSSLSEF</sequence>
<dbReference type="REBASE" id="24478">
    <property type="entry name" value="M.NmaORF382P"/>
</dbReference>
<proteinExistence type="predicted"/>
<accession>D3SXT2</accession>
<evidence type="ECO:0000259" key="2">
    <source>
        <dbReference type="Pfam" id="PF06634"/>
    </source>
</evidence>
<gene>
    <name evidence="3" type="ordered locus">Nmag_0382</name>
</gene>
<dbReference type="SUPFAM" id="SSF53335">
    <property type="entry name" value="S-adenosyl-L-methionine-dependent methyltransferases"/>
    <property type="match status" value="2"/>
</dbReference>
<feature type="compositionally biased region" description="Basic and acidic residues" evidence="1">
    <location>
        <begin position="1"/>
        <end position="19"/>
    </location>
</feature>
<dbReference type="InterPro" id="IPR009537">
    <property type="entry name" value="DUF1156"/>
</dbReference>